<dbReference type="InterPro" id="IPR043504">
    <property type="entry name" value="Peptidase_S1_PA_chymotrypsin"/>
</dbReference>
<reference evidence="3 4" key="1">
    <citation type="submission" date="2019-09" db="EMBL/GenBank/DDBJ databases">
        <title>Bird 10,000 Genomes (B10K) Project - Family phase.</title>
        <authorList>
            <person name="Zhang G."/>
        </authorList>
    </citation>
    <scope>NUCLEOTIDE SEQUENCE [LARGE SCALE GENOMIC DNA]</scope>
    <source>
        <strain evidence="3">B10K-DU-008-63</strain>
    </source>
</reference>
<dbReference type="EMBL" id="VXAP01000042">
    <property type="protein sequence ID" value="NXL28667.1"/>
    <property type="molecule type" value="Genomic_DNA"/>
</dbReference>
<dbReference type="InterPro" id="IPR001254">
    <property type="entry name" value="Trypsin_dom"/>
</dbReference>
<dbReference type="Gene3D" id="2.40.10.10">
    <property type="entry name" value="Trypsin-like serine proteases"/>
    <property type="match status" value="1"/>
</dbReference>
<sequence>SHTGSSVAVTCLPGSGEEASTVTRCLTAGWEETGAGKEELAARLQQAERSLLSHQEYVSYWGQNTEETNICRRAVGTTFFTGGSGWLLICQIDGNYKLVGIASWGHGKCCSESPVVYSSVSAYWISSVAN</sequence>
<evidence type="ECO:0000313" key="3">
    <source>
        <dbReference type="EMBL" id="NXL28667.1"/>
    </source>
</evidence>
<proteinExistence type="predicted"/>
<dbReference type="PANTHER" id="PTHR24250">
    <property type="entry name" value="CHYMOTRYPSIN-RELATED"/>
    <property type="match status" value="1"/>
</dbReference>
<keyword evidence="4" id="KW-1185">Reference proteome</keyword>
<dbReference type="SUPFAM" id="SSF50494">
    <property type="entry name" value="Trypsin-like serine proteases"/>
    <property type="match status" value="1"/>
</dbReference>
<evidence type="ECO:0000256" key="1">
    <source>
        <dbReference type="ARBA" id="ARBA00023157"/>
    </source>
</evidence>
<feature type="non-terminal residue" evidence="3">
    <location>
        <position position="1"/>
    </location>
</feature>
<dbReference type="GO" id="GO:0006508">
    <property type="term" value="P:proteolysis"/>
    <property type="evidence" value="ECO:0007669"/>
    <property type="project" value="InterPro"/>
</dbReference>
<organism evidence="3 4">
    <name type="scientific">Glaucidium brasilianum</name>
    <name type="common">Ferruginous pygmy-owl</name>
    <dbReference type="NCBI Taxonomy" id="78217"/>
    <lineage>
        <taxon>Eukaryota</taxon>
        <taxon>Metazoa</taxon>
        <taxon>Chordata</taxon>
        <taxon>Craniata</taxon>
        <taxon>Vertebrata</taxon>
        <taxon>Euteleostomi</taxon>
        <taxon>Archelosauria</taxon>
        <taxon>Archosauria</taxon>
        <taxon>Dinosauria</taxon>
        <taxon>Saurischia</taxon>
        <taxon>Theropoda</taxon>
        <taxon>Coelurosauria</taxon>
        <taxon>Aves</taxon>
        <taxon>Neognathae</taxon>
        <taxon>Neoaves</taxon>
        <taxon>Telluraves</taxon>
        <taxon>Strigiformes</taxon>
        <taxon>Strigidae</taxon>
        <taxon>Glaucidium</taxon>
    </lineage>
</organism>
<feature type="non-terminal residue" evidence="3">
    <location>
        <position position="130"/>
    </location>
</feature>
<dbReference type="PANTHER" id="PTHR24250:SF50">
    <property type="entry name" value="PEPTIDASE S1 DOMAIN-CONTAINING PROTEIN"/>
    <property type="match status" value="1"/>
</dbReference>
<dbReference type="AlphaFoldDB" id="A0A7L0RDS9"/>
<dbReference type="OrthoDB" id="546450at2759"/>
<feature type="domain" description="Peptidase S1" evidence="2">
    <location>
        <begin position="4"/>
        <end position="124"/>
    </location>
</feature>
<dbReference type="Pfam" id="PF00089">
    <property type="entry name" value="Trypsin"/>
    <property type="match status" value="1"/>
</dbReference>
<accession>A0A7L0RDS9</accession>
<evidence type="ECO:0000259" key="2">
    <source>
        <dbReference type="Pfam" id="PF00089"/>
    </source>
</evidence>
<keyword evidence="1" id="KW-1015">Disulfide bond</keyword>
<evidence type="ECO:0000313" key="4">
    <source>
        <dbReference type="Proteomes" id="UP000591073"/>
    </source>
</evidence>
<dbReference type="Proteomes" id="UP000591073">
    <property type="component" value="Unassembled WGS sequence"/>
</dbReference>
<dbReference type="InterPro" id="IPR009003">
    <property type="entry name" value="Peptidase_S1_PA"/>
</dbReference>
<protein>
    <submittedName>
        <fullName evidence="3">CTRB1 protein</fullName>
    </submittedName>
</protein>
<name>A0A7L0RDS9_GLABR</name>
<comment type="caution">
    <text evidence="3">The sequence shown here is derived from an EMBL/GenBank/DDBJ whole genome shotgun (WGS) entry which is preliminary data.</text>
</comment>
<dbReference type="GO" id="GO:0004252">
    <property type="term" value="F:serine-type endopeptidase activity"/>
    <property type="evidence" value="ECO:0007669"/>
    <property type="project" value="InterPro"/>
</dbReference>
<gene>
    <name evidence="3" type="primary">Ctrb1_0</name>
    <name evidence="3" type="ORF">GLABRA_R15207</name>
</gene>